<keyword evidence="3" id="KW-1185">Reference proteome</keyword>
<feature type="region of interest" description="Disordered" evidence="1">
    <location>
        <begin position="25"/>
        <end position="67"/>
    </location>
</feature>
<dbReference type="EMBL" id="AVOT02113850">
    <property type="protein sequence ID" value="MBW0582937.1"/>
    <property type="molecule type" value="Genomic_DNA"/>
</dbReference>
<proteinExistence type="predicted"/>
<dbReference type="AlphaFoldDB" id="A0A9Q3Q4M5"/>
<comment type="caution">
    <text evidence="2">The sequence shown here is derived from an EMBL/GenBank/DDBJ whole genome shotgun (WGS) entry which is preliminary data.</text>
</comment>
<evidence type="ECO:0000313" key="3">
    <source>
        <dbReference type="Proteomes" id="UP000765509"/>
    </source>
</evidence>
<dbReference type="Proteomes" id="UP000765509">
    <property type="component" value="Unassembled WGS sequence"/>
</dbReference>
<name>A0A9Q3Q4M5_9BASI</name>
<sequence>MDRSQINHKQEQETGFYSTQIVKSTSNQKFRPQGNWATSQLWPPSKPLNVKVQGPFGGWNQHGGPPLQVWGRPSSWWSWTPPMGIGHIGENFCFGPIKVAWYPWVPSTFGPWGPPIAPTARRPQDPKLPKRPIGAKKPQTSRKGQ</sequence>
<feature type="compositionally biased region" description="Polar residues" evidence="1">
    <location>
        <begin position="25"/>
        <end position="42"/>
    </location>
</feature>
<accession>A0A9Q3Q4M5</accession>
<evidence type="ECO:0000313" key="2">
    <source>
        <dbReference type="EMBL" id="MBW0582937.1"/>
    </source>
</evidence>
<evidence type="ECO:0000256" key="1">
    <source>
        <dbReference type="SAM" id="MobiDB-lite"/>
    </source>
</evidence>
<protein>
    <submittedName>
        <fullName evidence="2">Uncharacterized protein</fullName>
    </submittedName>
</protein>
<reference evidence="2" key="1">
    <citation type="submission" date="2021-03" db="EMBL/GenBank/DDBJ databases">
        <title>Draft genome sequence of rust myrtle Austropuccinia psidii MF-1, a brazilian biotype.</title>
        <authorList>
            <person name="Quecine M.C."/>
            <person name="Pachon D.M.R."/>
            <person name="Bonatelli M.L."/>
            <person name="Correr F.H."/>
            <person name="Franceschini L.M."/>
            <person name="Leite T.F."/>
            <person name="Margarido G.R.A."/>
            <person name="Almeida C.A."/>
            <person name="Ferrarezi J.A."/>
            <person name="Labate C.A."/>
        </authorList>
    </citation>
    <scope>NUCLEOTIDE SEQUENCE</scope>
    <source>
        <strain evidence="2">MF-1</strain>
    </source>
</reference>
<organism evidence="2 3">
    <name type="scientific">Austropuccinia psidii MF-1</name>
    <dbReference type="NCBI Taxonomy" id="1389203"/>
    <lineage>
        <taxon>Eukaryota</taxon>
        <taxon>Fungi</taxon>
        <taxon>Dikarya</taxon>
        <taxon>Basidiomycota</taxon>
        <taxon>Pucciniomycotina</taxon>
        <taxon>Pucciniomycetes</taxon>
        <taxon>Pucciniales</taxon>
        <taxon>Sphaerophragmiaceae</taxon>
        <taxon>Austropuccinia</taxon>
    </lineage>
</organism>
<gene>
    <name evidence="2" type="ORF">O181_122652</name>
</gene>
<feature type="region of interest" description="Disordered" evidence="1">
    <location>
        <begin position="115"/>
        <end position="145"/>
    </location>
</feature>